<dbReference type="EMBL" id="ML994618">
    <property type="protein sequence ID" value="KAF2190702.1"/>
    <property type="molecule type" value="Genomic_DNA"/>
</dbReference>
<evidence type="ECO:0000313" key="2">
    <source>
        <dbReference type="Proteomes" id="UP000800200"/>
    </source>
</evidence>
<gene>
    <name evidence="1" type="ORF">K469DRAFT_391072</name>
</gene>
<name>A0A6A6EIJ4_9PEZI</name>
<sequence>MKGPSWCAVPLSGLSGRGTSMGKQWHFIGLMFYPGPAPDHKVLGYAKTMVFIKLSPQFSPRGENYFRRTLGGGFRICTWMSRHP</sequence>
<proteinExistence type="predicted"/>
<accession>A0A6A6EIJ4</accession>
<keyword evidence="2" id="KW-1185">Reference proteome</keyword>
<protein>
    <submittedName>
        <fullName evidence="1">Uncharacterized protein</fullName>
    </submittedName>
</protein>
<reference evidence="1" key="1">
    <citation type="journal article" date="2020" name="Stud. Mycol.">
        <title>101 Dothideomycetes genomes: a test case for predicting lifestyles and emergence of pathogens.</title>
        <authorList>
            <person name="Haridas S."/>
            <person name="Albert R."/>
            <person name="Binder M."/>
            <person name="Bloem J."/>
            <person name="Labutti K."/>
            <person name="Salamov A."/>
            <person name="Andreopoulos B."/>
            <person name="Baker S."/>
            <person name="Barry K."/>
            <person name="Bills G."/>
            <person name="Bluhm B."/>
            <person name="Cannon C."/>
            <person name="Castanera R."/>
            <person name="Culley D."/>
            <person name="Daum C."/>
            <person name="Ezra D."/>
            <person name="Gonzalez J."/>
            <person name="Henrissat B."/>
            <person name="Kuo A."/>
            <person name="Liang C."/>
            <person name="Lipzen A."/>
            <person name="Lutzoni F."/>
            <person name="Magnuson J."/>
            <person name="Mondo S."/>
            <person name="Nolan M."/>
            <person name="Ohm R."/>
            <person name="Pangilinan J."/>
            <person name="Park H.-J."/>
            <person name="Ramirez L."/>
            <person name="Alfaro M."/>
            <person name="Sun H."/>
            <person name="Tritt A."/>
            <person name="Yoshinaga Y."/>
            <person name="Zwiers L.-H."/>
            <person name="Turgeon B."/>
            <person name="Goodwin S."/>
            <person name="Spatafora J."/>
            <person name="Crous P."/>
            <person name="Grigoriev I."/>
        </authorList>
    </citation>
    <scope>NUCLEOTIDE SEQUENCE</scope>
    <source>
        <strain evidence="1">CBS 207.26</strain>
    </source>
</reference>
<evidence type="ECO:0000313" key="1">
    <source>
        <dbReference type="EMBL" id="KAF2190702.1"/>
    </source>
</evidence>
<dbReference type="Proteomes" id="UP000800200">
    <property type="component" value="Unassembled WGS sequence"/>
</dbReference>
<dbReference type="AlphaFoldDB" id="A0A6A6EIJ4"/>
<organism evidence="1 2">
    <name type="scientific">Zopfia rhizophila CBS 207.26</name>
    <dbReference type="NCBI Taxonomy" id="1314779"/>
    <lineage>
        <taxon>Eukaryota</taxon>
        <taxon>Fungi</taxon>
        <taxon>Dikarya</taxon>
        <taxon>Ascomycota</taxon>
        <taxon>Pezizomycotina</taxon>
        <taxon>Dothideomycetes</taxon>
        <taxon>Dothideomycetes incertae sedis</taxon>
        <taxon>Zopfiaceae</taxon>
        <taxon>Zopfia</taxon>
    </lineage>
</organism>